<protein>
    <submittedName>
        <fullName evidence="1">Uncharacterized protein</fullName>
    </submittedName>
</protein>
<dbReference type="EMBL" id="AFBQ01000383">
    <property type="protein sequence ID" value="EHY30172.1"/>
    <property type="molecule type" value="Genomic_DNA"/>
</dbReference>
<evidence type="ECO:0000313" key="1">
    <source>
        <dbReference type="EMBL" id="EHY30172.1"/>
    </source>
</evidence>
<dbReference type="AlphaFoldDB" id="H3KI87"/>
<keyword evidence="2" id="KW-1185">Reference proteome</keyword>
<evidence type="ECO:0000313" key="2">
    <source>
        <dbReference type="Proteomes" id="UP000004956"/>
    </source>
</evidence>
<sequence length="343" mass="38196">MSSTGVQIQKRKKGRYVSIIECFTDPVTGKRTSRTIKPFGYVEKDLEEDPDFMAKVYAECDQLRVDRAEAKRLRERQDMRLRPEREAYGSARLCIYGDAVLRRVWTELGLPGFFRASCCRSALGFDLDLHAFCAAASMILPPGDAVDSGVIVPQFLLDYGEVRAEHGPAMLTCLAGLRGRLEAFLAERVPDLAAFDPDDQEEAGPRETMCILPGLRAVRLETGTERRGFAVVRLLAEAVGHRIRKRLREEGEDIPFDDFVRLLTVPTLSHLPSVGRGEPLYLKTGHGFVPELRSIDPARTDVGREADRLMAAFGVGPMRTLETASGIRERLGVDLRLRIAAHG</sequence>
<dbReference type="PATRIC" id="fig|762967.3.peg.1959"/>
<accession>H3KI87</accession>
<dbReference type="RefSeq" id="WP_008543921.1">
    <property type="nucleotide sequence ID" value="NZ_JH605020.1"/>
</dbReference>
<organism evidence="1 2">
    <name type="scientific">Sutterella parvirubra YIT 11816</name>
    <dbReference type="NCBI Taxonomy" id="762967"/>
    <lineage>
        <taxon>Bacteria</taxon>
        <taxon>Pseudomonadati</taxon>
        <taxon>Pseudomonadota</taxon>
        <taxon>Betaproteobacteria</taxon>
        <taxon>Burkholderiales</taxon>
        <taxon>Sutterellaceae</taxon>
        <taxon>Sutterella</taxon>
    </lineage>
</organism>
<dbReference type="OrthoDB" id="9795622at2"/>
<name>H3KI87_9BURK</name>
<dbReference type="HOGENOM" id="CLU_808726_0_0_4"/>
<dbReference type="Proteomes" id="UP000004956">
    <property type="component" value="Unassembled WGS sequence"/>
</dbReference>
<gene>
    <name evidence="1" type="ORF">HMPREF9440_02489</name>
</gene>
<comment type="caution">
    <text evidence="1">The sequence shown here is derived from an EMBL/GenBank/DDBJ whole genome shotgun (WGS) entry which is preliminary data.</text>
</comment>
<proteinExistence type="predicted"/>
<reference evidence="1 2" key="1">
    <citation type="submission" date="2011-11" db="EMBL/GenBank/DDBJ databases">
        <authorList>
            <person name="Weinstock G."/>
            <person name="Sodergren E."/>
            <person name="Clifton S."/>
            <person name="Fulton L."/>
            <person name="Fulton B."/>
            <person name="Courtney L."/>
            <person name="Fronick C."/>
            <person name="Harrison M."/>
            <person name="Strong C."/>
            <person name="Farmer C."/>
            <person name="Delahaunty K."/>
            <person name="Markovic C."/>
            <person name="Hall O."/>
            <person name="Minx P."/>
            <person name="Tomlinson C."/>
            <person name="Mitreva M."/>
            <person name="Hou S."/>
            <person name="Chen J."/>
            <person name="Wollam A."/>
            <person name="Pepin K.H."/>
            <person name="Johnson M."/>
            <person name="Bhonagiri V."/>
            <person name="Zhang X."/>
            <person name="Suruliraj S."/>
            <person name="Warren W."/>
            <person name="Chinwalla A."/>
            <person name="Mardis E.R."/>
            <person name="Wilson R.K."/>
        </authorList>
    </citation>
    <scope>NUCLEOTIDE SEQUENCE [LARGE SCALE GENOMIC DNA]</scope>
    <source>
        <strain evidence="1 2">YIT 11816</strain>
    </source>
</reference>